<evidence type="ECO:0000256" key="4">
    <source>
        <dbReference type="PROSITE-ProRule" id="PRU00169"/>
    </source>
</evidence>
<evidence type="ECO:0000313" key="8">
    <source>
        <dbReference type="EMBL" id="UXI67992.1"/>
    </source>
</evidence>
<dbReference type="InterPro" id="IPR035965">
    <property type="entry name" value="PAS-like_dom_sf"/>
</dbReference>
<dbReference type="PANTHER" id="PTHR43547">
    <property type="entry name" value="TWO-COMPONENT HISTIDINE KINASE"/>
    <property type="match status" value="1"/>
</dbReference>
<dbReference type="PRINTS" id="PR00344">
    <property type="entry name" value="BCTRLSENSOR"/>
</dbReference>
<keyword evidence="8" id="KW-0547">Nucleotide-binding</keyword>
<dbReference type="InterPro" id="IPR013656">
    <property type="entry name" value="PAS_4"/>
</dbReference>
<dbReference type="Gene3D" id="3.30.450.20">
    <property type="entry name" value="PAS domain"/>
    <property type="match status" value="1"/>
</dbReference>
<dbReference type="Pfam" id="PF00512">
    <property type="entry name" value="HisKA"/>
    <property type="match status" value="2"/>
</dbReference>
<dbReference type="PROSITE" id="PS50110">
    <property type="entry name" value="RESPONSE_REGULATORY"/>
    <property type="match status" value="1"/>
</dbReference>
<feature type="domain" description="Histidine kinase" evidence="6">
    <location>
        <begin position="662"/>
        <end position="877"/>
    </location>
</feature>
<evidence type="ECO:0000256" key="2">
    <source>
        <dbReference type="ARBA" id="ARBA00012438"/>
    </source>
</evidence>
<sequence length="904" mass="100029">MPRTLSTPDFRVLFESAPGLYLVLAPDLTILAASEAYLAATMTRREAIVGRFLFDVFPDNPDDPQASGERNLRTSLARVLADKVADAMAIQKYDIRRPESEGGGFEERFWSPVNSPVLGPDGEVRYIIHRVEEVTEFVRLRQQGSEQAQRAENFRIRAEQVEAEIFDRAREVQAANRRIEQANQELARLYANAKELDELKTRFFANVSHELRTPLSLILGPVERLLGRDLPEDAADALRLVQRSAQTLLRHVNDLLDVAKLDAGKMAVSWSDVDLSRLTRLVAAPFESLAQDRGIAFALHVAADVITRTDSEKYERILLNILSNAFKFTPVPGSVELHLARDDDAVVLHVGDSGPGVPMELREVIFEPFRQVDDVHTRRYGGTGLGLAITREFAELLGGEVTVAESPAGGALFTVRLPWIAVAHAPAAPVMSGSQGWSVAQLVLGDLAPHSRAAAGGLSTAVEDERPIVLVVEDNLDMQHFICDALAPYYRTAGACTGHEGVDAAVSLRPDLILSDMMMPDMSGEALTQSLRGLAEFDTVPIILLTAKADDALKVRLLRAGVQDFMTKPFLVDELLARVANLLALSRARRVLQDELASTEADVIQLARELGLRKRSLEQALDNLHQRDLALQRLNDELEQRVAERTEQLTAARDDLEVFSFSASHELRAPLRHLMGFAGLLRERYGSRLDEDGHTFLRYIIDGGRRMTELMDALLELGRVRRTEVTWSQIDLAGAIEEVRQELKPDWQQRQVVWEIGALPAVDGDSRLIKIVLRNLLGNALKYSKGREVAHIRIGADDNEDGTVHVWIADNGVGFDMRFANRLFGVFKRLHSPEEFAGSGLGLATAKRIVEKHRGRIWADSREGEGATFHIQLGRHLADVSPDAVPGTVAARGGMPSRGMPDQP</sequence>
<proteinExistence type="predicted"/>
<dbReference type="RefSeq" id="WP_261694960.1">
    <property type="nucleotide sequence ID" value="NZ_CP104694.1"/>
</dbReference>
<keyword evidence="5" id="KW-0175">Coiled coil</keyword>
<dbReference type="Gene3D" id="3.30.565.10">
    <property type="entry name" value="Histidine kinase-like ATPase, C-terminal domain"/>
    <property type="match status" value="2"/>
</dbReference>
<dbReference type="InterPro" id="IPR001789">
    <property type="entry name" value="Sig_transdc_resp-reg_receiver"/>
</dbReference>
<dbReference type="Pfam" id="PF00072">
    <property type="entry name" value="Response_reg"/>
    <property type="match status" value="1"/>
</dbReference>
<dbReference type="Pfam" id="PF02518">
    <property type="entry name" value="HATPase_c"/>
    <property type="match status" value="2"/>
</dbReference>
<evidence type="ECO:0000259" key="7">
    <source>
        <dbReference type="PROSITE" id="PS50110"/>
    </source>
</evidence>
<gene>
    <name evidence="8" type="ORF">N4264_25240</name>
</gene>
<name>A0ABY6BJI8_9GAMM</name>
<feature type="coiled-coil region" evidence="5">
    <location>
        <begin position="165"/>
        <end position="199"/>
    </location>
</feature>
<dbReference type="CDD" id="cd00082">
    <property type="entry name" value="HisKA"/>
    <property type="match status" value="2"/>
</dbReference>
<comment type="catalytic activity">
    <reaction evidence="1">
        <text>ATP + protein L-histidine = ADP + protein N-phospho-L-histidine.</text>
        <dbReference type="EC" id="2.7.13.3"/>
    </reaction>
</comment>
<feature type="modified residue" description="4-aspartylphosphate" evidence="4">
    <location>
        <position position="516"/>
    </location>
</feature>
<dbReference type="Pfam" id="PF08448">
    <property type="entry name" value="PAS_4"/>
    <property type="match status" value="1"/>
</dbReference>
<dbReference type="SUPFAM" id="SSF52172">
    <property type="entry name" value="CheY-like"/>
    <property type="match status" value="1"/>
</dbReference>
<reference evidence="8" key="1">
    <citation type="submission" date="2022-09" db="EMBL/GenBank/DDBJ databases">
        <title>Tahibacter sp. nov., isolated from a fresh water.</title>
        <authorList>
            <person name="Baek J.H."/>
            <person name="Lee J.K."/>
            <person name="Kim J.M."/>
            <person name="Jeon C.O."/>
        </authorList>
    </citation>
    <scope>NUCLEOTIDE SEQUENCE</scope>
    <source>
        <strain evidence="8">W38</strain>
    </source>
</reference>
<dbReference type="PROSITE" id="PS50109">
    <property type="entry name" value="HIS_KIN"/>
    <property type="match status" value="2"/>
</dbReference>
<dbReference type="EC" id="2.7.13.3" evidence="2"/>
<evidence type="ECO:0000256" key="5">
    <source>
        <dbReference type="SAM" id="Coils"/>
    </source>
</evidence>
<protein>
    <recommendedName>
        <fullName evidence="2">histidine kinase</fullName>
        <ecNumber evidence="2">2.7.13.3</ecNumber>
    </recommendedName>
</protein>
<dbReference type="InterPro" id="IPR003594">
    <property type="entry name" value="HATPase_dom"/>
</dbReference>
<evidence type="ECO:0000256" key="1">
    <source>
        <dbReference type="ARBA" id="ARBA00000085"/>
    </source>
</evidence>
<dbReference type="SMART" id="SM00387">
    <property type="entry name" value="HATPase_c"/>
    <property type="match status" value="2"/>
</dbReference>
<organism evidence="8 9">
    <name type="scientific">Tahibacter amnicola</name>
    <dbReference type="NCBI Taxonomy" id="2976241"/>
    <lineage>
        <taxon>Bacteria</taxon>
        <taxon>Pseudomonadati</taxon>
        <taxon>Pseudomonadota</taxon>
        <taxon>Gammaproteobacteria</taxon>
        <taxon>Lysobacterales</taxon>
        <taxon>Rhodanobacteraceae</taxon>
        <taxon>Tahibacter</taxon>
    </lineage>
</organism>
<dbReference type="Gene3D" id="3.40.50.2300">
    <property type="match status" value="1"/>
</dbReference>
<evidence type="ECO:0000256" key="3">
    <source>
        <dbReference type="ARBA" id="ARBA00022553"/>
    </source>
</evidence>
<dbReference type="Gene3D" id="1.10.287.130">
    <property type="match status" value="2"/>
</dbReference>
<feature type="domain" description="Histidine kinase" evidence="6">
    <location>
        <begin position="206"/>
        <end position="421"/>
    </location>
</feature>
<dbReference type="InterPro" id="IPR011006">
    <property type="entry name" value="CheY-like_superfamily"/>
</dbReference>
<dbReference type="GO" id="GO:0005524">
    <property type="term" value="F:ATP binding"/>
    <property type="evidence" value="ECO:0007669"/>
    <property type="project" value="UniProtKB-KW"/>
</dbReference>
<keyword evidence="9" id="KW-1185">Reference proteome</keyword>
<dbReference type="PANTHER" id="PTHR43547:SF2">
    <property type="entry name" value="HYBRID SIGNAL TRANSDUCTION HISTIDINE KINASE C"/>
    <property type="match status" value="1"/>
</dbReference>
<dbReference type="SUPFAM" id="SSF47384">
    <property type="entry name" value="Homodimeric domain of signal transducing histidine kinase"/>
    <property type="match status" value="2"/>
</dbReference>
<dbReference type="EMBL" id="CP104694">
    <property type="protein sequence ID" value="UXI67992.1"/>
    <property type="molecule type" value="Genomic_DNA"/>
</dbReference>
<dbReference type="SMART" id="SM00448">
    <property type="entry name" value="REC"/>
    <property type="match status" value="1"/>
</dbReference>
<dbReference type="InterPro" id="IPR004358">
    <property type="entry name" value="Sig_transdc_His_kin-like_C"/>
</dbReference>
<evidence type="ECO:0000259" key="6">
    <source>
        <dbReference type="PROSITE" id="PS50109"/>
    </source>
</evidence>
<dbReference type="InterPro" id="IPR036890">
    <property type="entry name" value="HATPase_C_sf"/>
</dbReference>
<evidence type="ECO:0000313" key="9">
    <source>
        <dbReference type="Proteomes" id="UP001064632"/>
    </source>
</evidence>
<dbReference type="InterPro" id="IPR036097">
    <property type="entry name" value="HisK_dim/P_sf"/>
</dbReference>
<feature type="coiled-coil region" evidence="5">
    <location>
        <begin position="582"/>
        <end position="655"/>
    </location>
</feature>
<keyword evidence="3 4" id="KW-0597">Phosphoprotein</keyword>
<dbReference type="SUPFAM" id="SSF55785">
    <property type="entry name" value="PYP-like sensor domain (PAS domain)"/>
    <property type="match status" value="1"/>
</dbReference>
<feature type="domain" description="Response regulatory" evidence="7">
    <location>
        <begin position="468"/>
        <end position="583"/>
    </location>
</feature>
<dbReference type="SMART" id="SM00388">
    <property type="entry name" value="HisKA"/>
    <property type="match status" value="2"/>
</dbReference>
<accession>A0ABY6BJI8</accession>
<dbReference type="InterPro" id="IPR005467">
    <property type="entry name" value="His_kinase_dom"/>
</dbReference>
<keyword evidence="8" id="KW-0067">ATP-binding</keyword>
<dbReference type="SUPFAM" id="SSF55874">
    <property type="entry name" value="ATPase domain of HSP90 chaperone/DNA topoisomerase II/histidine kinase"/>
    <property type="match status" value="2"/>
</dbReference>
<dbReference type="InterPro" id="IPR003661">
    <property type="entry name" value="HisK_dim/P_dom"/>
</dbReference>
<dbReference type="Proteomes" id="UP001064632">
    <property type="component" value="Chromosome"/>
</dbReference>